<accession>A0A9N9KNM0</accession>
<keyword evidence="4" id="KW-1185">Reference proteome</keyword>
<sequence length="443" mass="48328">MSNGTWFPSEGTSYTTLYQDLDRIGVGDIGNDGADSIQECLDKCSMFSIDTCGAAILDTMTRKCFYKNSNVTGLGAVFREGYIMGIANRSQIQQLPSICNNNGQTQITQNGLKLSVYCDQNSSGGDLCSNEAPECRAHTNSLEECLEFCSTRHPLCTGVSWDSTVQYGYQNCYPKNATAQNFDKARGSALKTHSAKVLLQAPPPSDCLARSSISSLAKDQGTFTLACDEDRPGNNITVLHADSIDSCVDSCARNSEKNPKCVGAVFDAKMQGGYENCYLKSAFGERLPDQGGFMFALRQDSVPSNISNATNNTTLNTSSPTTNILSGTSTPATDPNSVLGKNTSSRTTVIAPIVGAVLGVAITLAIVCWWRRLRRKRQVGITKNMSEDFQQEQKRVASGLQKEVFSKPELSVEGQKYELDNAPNQFELNGKSRRHELHENRRE</sequence>
<evidence type="ECO:0000256" key="2">
    <source>
        <dbReference type="SAM" id="Phobius"/>
    </source>
</evidence>
<evidence type="ECO:0000256" key="1">
    <source>
        <dbReference type="SAM" id="MobiDB-lite"/>
    </source>
</evidence>
<dbReference type="AlphaFoldDB" id="A0A9N9KNM0"/>
<keyword evidence="2" id="KW-1133">Transmembrane helix</keyword>
<feature type="region of interest" description="Disordered" evidence="1">
    <location>
        <begin position="416"/>
        <end position="443"/>
    </location>
</feature>
<gene>
    <name evidence="3" type="ORF">HYFRA_00006472</name>
</gene>
<dbReference type="Proteomes" id="UP000696280">
    <property type="component" value="Unassembled WGS sequence"/>
</dbReference>
<reference evidence="3" key="1">
    <citation type="submission" date="2021-07" db="EMBL/GenBank/DDBJ databases">
        <authorList>
            <person name="Durling M."/>
        </authorList>
    </citation>
    <scope>NUCLEOTIDE SEQUENCE</scope>
</reference>
<name>A0A9N9KNM0_9HELO</name>
<keyword evidence="2" id="KW-0472">Membrane</keyword>
<evidence type="ECO:0000313" key="3">
    <source>
        <dbReference type="EMBL" id="CAG8951074.1"/>
    </source>
</evidence>
<proteinExistence type="predicted"/>
<feature type="transmembrane region" description="Helical" evidence="2">
    <location>
        <begin position="349"/>
        <end position="370"/>
    </location>
</feature>
<feature type="compositionally biased region" description="Polar residues" evidence="1">
    <location>
        <begin position="327"/>
        <end position="340"/>
    </location>
</feature>
<protein>
    <recommendedName>
        <fullName evidence="5">Apple domain-containing protein</fullName>
    </recommendedName>
</protein>
<evidence type="ECO:0008006" key="5">
    <source>
        <dbReference type="Google" id="ProtNLM"/>
    </source>
</evidence>
<dbReference type="OrthoDB" id="3943216at2759"/>
<evidence type="ECO:0000313" key="4">
    <source>
        <dbReference type="Proteomes" id="UP000696280"/>
    </source>
</evidence>
<comment type="caution">
    <text evidence="3">The sequence shown here is derived from an EMBL/GenBank/DDBJ whole genome shotgun (WGS) entry which is preliminary data.</text>
</comment>
<feature type="region of interest" description="Disordered" evidence="1">
    <location>
        <begin position="310"/>
        <end position="340"/>
    </location>
</feature>
<organism evidence="3 4">
    <name type="scientific">Hymenoscyphus fraxineus</name>
    <dbReference type="NCBI Taxonomy" id="746836"/>
    <lineage>
        <taxon>Eukaryota</taxon>
        <taxon>Fungi</taxon>
        <taxon>Dikarya</taxon>
        <taxon>Ascomycota</taxon>
        <taxon>Pezizomycotina</taxon>
        <taxon>Leotiomycetes</taxon>
        <taxon>Helotiales</taxon>
        <taxon>Helotiaceae</taxon>
        <taxon>Hymenoscyphus</taxon>
    </lineage>
</organism>
<keyword evidence="2" id="KW-0812">Transmembrane</keyword>
<dbReference type="EMBL" id="CAJVRL010000039">
    <property type="protein sequence ID" value="CAG8951074.1"/>
    <property type="molecule type" value="Genomic_DNA"/>
</dbReference>
<feature type="compositionally biased region" description="Low complexity" evidence="1">
    <location>
        <begin position="310"/>
        <end position="326"/>
    </location>
</feature>